<evidence type="ECO:0000313" key="2">
    <source>
        <dbReference type="EMBL" id="CAD9447832.1"/>
    </source>
</evidence>
<sequence length="120" mass="13181">MVRPPAAVTDVYFTVSSWQRTLKDVIQPSVHLEDEATGTELCHFELEERDTEDFTAVIMCCLSRKTSGSRWVLKAIGHIGYGRASGGPITWRCNADSLSDGPYGPMKQAIEKMRASSGTA</sequence>
<feature type="domain" description="TerD" evidence="1">
    <location>
        <begin position="5"/>
        <end position="78"/>
    </location>
</feature>
<dbReference type="EMBL" id="HBGS01039257">
    <property type="protein sequence ID" value="CAD9447832.1"/>
    <property type="molecule type" value="Transcribed_RNA"/>
</dbReference>
<organism evidence="2">
    <name type="scientific">Octactis speculum</name>
    <dbReference type="NCBI Taxonomy" id="3111310"/>
    <lineage>
        <taxon>Eukaryota</taxon>
        <taxon>Sar</taxon>
        <taxon>Stramenopiles</taxon>
        <taxon>Ochrophyta</taxon>
        <taxon>Dictyochophyceae</taxon>
        <taxon>Dictyochales</taxon>
        <taxon>Dictyochaceae</taxon>
        <taxon>Octactis</taxon>
    </lineage>
</organism>
<protein>
    <recommendedName>
        <fullName evidence="1">TerD domain-containing protein</fullName>
    </recommendedName>
</protein>
<name>A0A7S2D9N1_9STRA</name>
<gene>
    <name evidence="2" type="ORF">DSPE1174_LOCUS20264</name>
</gene>
<dbReference type="Pfam" id="PF02342">
    <property type="entry name" value="TerD"/>
    <property type="match status" value="1"/>
</dbReference>
<reference evidence="2" key="1">
    <citation type="submission" date="2021-01" db="EMBL/GenBank/DDBJ databases">
        <authorList>
            <person name="Corre E."/>
            <person name="Pelletier E."/>
            <person name="Niang G."/>
            <person name="Scheremetjew M."/>
            <person name="Finn R."/>
            <person name="Kale V."/>
            <person name="Holt S."/>
            <person name="Cochrane G."/>
            <person name="Meng A."/>
            <person name="Brown T."/>
            <person name="Cohen L."/>
        </authorList>
    </citation>
    <scope>NUCLEOTIDE SEQUENCE</scope>
    <source>
        <strain evidence="2">CCMP1381</strain>
    </source>
</reference>
<dbReference type="AlphaFoldDB" id="A0A7S2D9N1"/>
<dbReference type="Gene3D" id="2.60.60.30">
    <property type="entry name" value="sav2460 like domains"/>
    <property type="match status" value="1"/>
</dbReference>
<dbReference type="InterPro" id="IPR003325">
    <property type="entry name" value="TerD"/>
</dbReference>
<accession>A0A7S2D9N1</accession>
<evidence type="ECO:0000259" key="1">
    <source>
        <dbReference type="Pfam" id="PF02342"/>
    </source>
</evidence>
<proteinExistence type="predicted"/>